<keyword evidence="4" id="KW-1185">Reference proteome</keyword>
<dbReference type="Proteomes" id="UP001596223">
    <property type="component" value="Unassembled WGS sequence"/>
</dbReference>
<dbReference type="Gene3D" id="3.30.450.20">
    <property type="entry name" value="PAS domain"/>
    <property type="match status" value="1"/>
</dbReference>
<dbReference type="InterPro" id="IPR000700">
    <property type="entry name" value="PAS-assoc_C"/>
</dbReference>
<dbReference type="PANTHER" id="PTHR44757">
    <property type="entry name" value="DIGUANYLATE CYCLASE DGCP"/>
    <property type="match status" value="1"/>
</dbReference>
<protein>
    <submittedName>
        <fullName evidence="3">Diguanylate cyclase domain-containing protein</fullName>
        <ecNumber evidence="3">2.7.7.65</ecNumber>
    </submittedName>
</protein>
<name>A0ABW1JM68_9NOCA</name>
<feature type="domain" description="GGDEF" evidence="2">
    <location>
        <begin position="268"/>
        <end position="400"/>
    </location>
</feature>
<evidence type="ECO:0000259" key="2">
    <source>
        <dbReference type="PROSITE" id="PS50887"/>
    </source>
</evidence>
<dbReference type="SUPFAM" id="SSF55073">
    <property type="entry name" value="Nucleotide cyclase"/>
    <property type="match status" value="1"/>
</dbReference>
<accession>A0ABW1JM68</accession>
<dbReference type="CDD" id="cd00130">
    <property type="entry name" value="PAS"/>
    <property type="match status" value="1"/>
</dbReference>
<dbReference type="NCBIfam" id="TIGR00229">
    <property type="entry name" value="sensory_box"/>
    <property type="match status" value="1"/>
</dbReference>
<keyword evidence="3" id="KW-0808">Transferase</keyword>
<sequence length="400" mass="42013">MPLDDRVAQWVAALAALGTSTAPPEVLAPLLARGLTDIHAALGRPALDPAVAERLGAALVDHGITDPGALPISVPILRAITHPHDTATGDLVIGAFCAGFARGLRAVSANAEGYELAFRHSGTGISIGDEHGHILDANAAFARLSGRDLDELRTTSGFMLFPAERQAEIQARIGAALDASPAGTIHIEGRFPHVDGSMRWTAWTVVRCASTCGQRRYLLGFGDDITERRTATEQLQWQALHDPLTALPNRRYLLDQLNTAITEAAPDAVAGVCALDLDNFKVVNDTFGHITGDRLLAEVSARLEIAATERGALLARTGGDEFIVLTAAPTDRALLDSLVADLRAALTTPFTDGEARIEVAVSIGAILAPLSGATADTILDTADRALYAAKGEGAGRNSRP</sequence>
<evidence type="ECO:0000313" key="3">
    <source>
        <dbReference type="EMBL" id="MFC6010472.1"/>
    </source>
</evidence>
<organism evidence="3 4">
    <name type="scientific">Nocardia lasii</name>
    <dbReference type="NCBI Taxonomy" id="1616107"/>
    <lineage>
        <taxon>Bacteria</taxon>
        <taxon>Bacillati</taxon>
        <taxon>Actinomycetota</taxon>
        <taxon>Actinomycetes</taxon>
        <taxon>Mycobacteriales</taxon>
        <taxon>Nocardiaceae</taxon>
        <taxon>Nocardia</taxon>
    </lineage>
</organism>
<dbReference type="Pfam" id="PF08448">
    <property type="entry name" value="PAS_4"/>
    <property type="match status" value="1"/>
</dbReference>
<dbReference type="Gene3D" id="3.30.70.270">
    <property type="match status" value="1"/>
</dbReference>
<dbReference type="NCBIfam" id="TIGR00254">
    <property type="entry name" value="GGDEF"/>
    <property type="match status" value="1"/>
</dbReference>
<dbReference type="Pfam" id="PF00990">
    <property type="entry name" value="GGDEF"/>
    <property type="match status" value="1"/>
</dbReference>
<dbReference type="PROSITE" id="PS50113">
    <property type="entry name" value="PAC"/>
    <property type="match status" value="1"/>
</dbReference>
<evidence type="ECO:0000259" key="1">
    <source>
        <dbReference type="PROSITE" id="PS50113"/>
    </source>
</evidence>
<dbReference type="CDD" id="cd01949">
    <property type="entry name" value="GGDEF"/>
    <property type="match status" value="1"/>
</dbReference>
<dbReference type="RefSeq" id="WP_378600431.1">
    <property type="nucleotide sequence ID" value="NZ_JBHSQN010000002.1"/>
</dbReference>
<evidence type="ECO:0000313" key="4">
    <source>
        <dbReference type="Proteomes" id="UP001596223"/>
    </source>
</evidence>
<dbReference type="SUPFAM" id="SSF55785">
    <property type="entry name" value="PYP-like sensor domain (PAS domain)"/>
    <property type="match status" value="1"/>
</dbReference>
<dbReference type="SMART" id="SM00091">
    <property type="entry name" value="PAS"/>
    <property type="match status" value="1"/>
</dbReference>
<dbReference type="InterPro" id="IPR029787">
    <property type="entry name" value="Nucleotide_cyclase"/>
</dbReference>
<dbReference type="PANTHER" id="PTHR44757:SF2">
    <property type="entry name" value="BIOFILM ARCHITECTURE MAINTENANCE PROTEIN MBAA"/>
    <property type="match status" value="1"/>
</dbReference>
<dbReference type="PROSITE" id="PS50887">
    <property type="entry name" value="GGDEF"/>
    <property type="match status" value="1"/>
</dbReference>
<dbReference type="InterPro" id="IPR035965">
    <property type="entry name" value="PAS-like_dom_sf"/>
</dbReference>
<dbReference type="SMART" id="SM00267">
    <property type="entry name" value="GGDEF"/>
    <property type="match status" value="1"/>
</dbReference>
<dbReference type="EMBL" id="JBHSQN010000002">
    <property type="protein sequence ID" value="MFC6010472.1"/>
    <property type="molecule type" value="Genomic_DNA"/>
</dbReference>
<dbReference type="InterPro" id="IPR013656">
    <property type="entry name" value="PAS_4"/>
</dbReference>
<dbReference type="InterPro" id="IPR043128">
    <property type="entry name" value="Rev_trsase/Diguanyl_cyclase"/>
</dbReference>
<reference evidence="4" key="1">
    <citation type="journal article" date="2019" name="Int. J. Syst. Evol. Microbiol.">
        <title>The Global Catalogue of Microorganisms (GCM) 10K type strain sequencing project: providing services to taxonomists for standard genome sequencing and annotation.</title>
        <authorList>
            <consortium name="The Broad Institute Genomics Platform"/>
            <consortium name="The Broad Institute Genome Sequencing Center for Infectious Disease"/>
            <person name="Wu L."/>
            <person name="Ma J."/>
        </authorList>
    </citation>
    <scope>NUCLEOTIDE SEQUENCE [LARGE SCALE GENOMIC DNA]</scope>
    <source>
        <strain evidence="4">CCUG 36956</strain>
    </source>
</reference>
<dbReference type="InterPro" id="IPR000160">
    <property type="entry name" value="GGDEF_dom"/>
</dbReference>
<gene>
    <name evidence="3" type="ORF">ACFP3H_05370</name>
</gene>
<dbReference type="EC" id="2.7.7.65" evidence="3"/>
<proteinExistence type="predicted"/>
<dbReference type="InterPro" id="IPR000014">
    <property type="entry name" value="PAS"/>
</dbReference>
<dbReference type="InterPro" id="IPR052155">
    <property type="entry name" value="Biofilm_reg_signaling"/>
</dbReference>
<dbReference type="GO" id="GO:0052621">
    <property type="term" value="F:diguanylate cyclase activity"/>
    <property type="evidence" value="ECO:0007669"/>
    <property type="project" value="UniProtKB-EC"/>
</dbReference>
<keyword evidence="3" id="KW-0548">Nucleotidyltransferase</keyword>
<feature type="domain" description="PAC" evidence="1">
    <location>
        <begin position="185"/>
        <end position="237"/>
    </location>
</feature>
<comment type="caution">
    <text evidence="3">The sequence shown here is derived from an EMBL/GenBank/DDBJ whole genome shotgun (WGS) entry which is preliminary data.</text>
</comment>